<dbReference type="Pfam" id="PF03055">
    <property type="entry name" value="RPE65"/>
    <property type="match status" value="1"/>
</dbReference>
<evidence type="ECO:0000256" key="1">
    <source>
        <dbReference type="ARBA" id="ARBA00006787"/>
    </source>
</evidence>
<dbReference type="GO" id="GO:0046872">
    <property type="term" value="F:metal ion binding"/>
    <property type="evidence" value="ECO:0007669"/>
    <property type="project" value="UniProtKB-KW"/>
</dbReference>
<sequence>NKFCGDGLIGLRYAVLATILYVQSLSPIMNNINDGISVAQGKGALAIEPGMASCIFLINRQSGASRTIALNAPTQVTHFLNAYQHNELLVVDACLSFLVRTENLEPAGELFPFNFPHIEQPAFSFPQLHRVAIDLTVESVTVQPIQVFGEFLRPNPKFQGIKHRYGYLAAVNPSRPAGAGMNSLAKYDFESGTVEYRCISEGYDMVPGEPIFVERPNATAEDDGWILQLWWNPVNNTSELVIFDAQDITKEPTARIQLSHHIPISFHGNWISWAQLGI</sequence>
<dbReference type="EMBL" id="WIVU01000055">
    <property type="protein sequence ID" value="MQU08150.1"/>
    <property type="molecule type" value="Genomic_DNA"/>
</dbReference>
<comment type="caution">
    <text evidence="6">The sequence shown here is derived from an EMBL/GenBank/DDBJ whole genome shotgun (WGS) entry which is preliminary data.</text>
</comment>
<dbReference type="Proteomes" id="UP000478064">
    <property type="component" value="Unassembled WGS sequence"/>
</dbReference>
<name>A0A6L5HY29_9PSED</name>
<keyword evidence="2 5" id="KW-0479">Metal-binding</keyword>
<organism evidence="6 7">
    <name type="scientific">Pseudomonas helleri</name>
    <dbReference type="NCBI Taxonomy" id="1608996"/>
    <lineage>
        <taxon>Bacteria</taxon>
        <taxon>Pseudomonadati</taxon>
        <taxon>Pseudomonadota</taxon>
        <taxon>Gammaproteobacteria</taxon>
        <taxon>Pseudomonadales</taxon>
        <taxon>Pseudomonadaceae</taxon>
        <taxon>Pseudomonas</taxon>
    </lineage>
</organism>
<dbReference type="RefSeq" id="WP_194289420.1">
    <property type="nucleotide sequence ID" value="NZ_WIVU01000055.1"/>
</dbReference>
<keyword evidence="3" id="KW-0560">Oxidoreductase</keyword>
<dbReference type="InterPro" id="IPR004294">
    <property type="entry name" value="Carotenoid_Oase"/>
</dbReference>
<feature type="binding site" evidence="5">
    <location>
        <position position="267"/>
    </location>
    <ligand>
        <name>Fe cation</name>
        <dbReference type="ChEBI" id="CHEBI:24875"/>
        <note>catalytic</note>
    </ligand>
</feature>
<comment type="similarity">
    <text evidence="1">Belongs to the carotenoid oxygenase family.</text>
</comment>
<feature type="binding site" evidence="5">
    <location>
        <position position="78"/>
    </location>
    <ligand>
        <name>Fe cation</name>
        <dbReference type="ChEBI" id="CHEBI:24875"/>
        <note>catalytic</note>
    </ligand>
</feature>
<dbReference type="PANTHER" id="PTHR10543:SF89">
    <property type="entry name" value="CAROTENOID 9,10(9',10')-CLEAVAGE DIOXYGENASE 1"/>
    <property type="match status" value="1"/>
</dbReference>
<accession>A0A6L5HY29</accession>
<dbReference type="GO" id="GO:0010436">
    <property type="term" value="F:carotenoid dioxygenase activity"/>
    <property type="evidence" value="ECO:0007669"/>
    <property type="project" value="TreeGrafter"/>
</dbReference>
<evidence type="ECO:0000256" key="4">
    <source>
        <dbReference type="ARBA" id="ARBA00023004"/>
    </source>
</evidence>
<feature type="non-terminal residue" evidence="6">
    <location>
        <position position="1"/>
    </location>
</feature>
<evidence type="ECO:0000256" key="2">
    <source>
        <dbReference type="ARBA" id="ARBA00022723"/>
    </source>
</evidence>
<evidence type="ECO:0000256" key="5">
    <source>
        <dbReference type="PIRSR" id="PIRSR604294-1"/>
    </source>
</evidence>
<dbReference type="PANTHER" id="PTHR10543">
    <property type="entry name" value="BETA-CAROTENE DIOXYGENASE"/>
    <property type="match status" value="1"/>
</dbReference>
<comment type="cofactor">
    <cofactor evidence="5">
        <name>Fe(2+)</name>
        <dbReference type="ChEBI" id="CHEBI:29033"/>
    </cofactor>
    <text evidence="5">Binds 1 Fe(2+) ion per subunit.</text>
</comment>
<keyword evidence="4 5" id="KW-0408">Iron</keyword>
<protein>
    <submittedName>
        <fullName evidence="6">Uncharacterized protein</fullName>
    </submittedName>
</protein>
<evidence type="ECO:0000313" key="7">
    <source>
        <dbReference type="Proteomes" id="UP000478064"/>
    </source>
</evidence>
<evidence type="ECO:0000256" key="3">
    <source>
        <dbReference type="ARBA" id="ARBA00023002"/>
    </source>
</evidence>
<proteinExistence type="inferred from homology"/>
<dbReference type="AlphaFoldDB" id="A0A6L5HY29"/>
<dbReference type="GO" id="GO:0016121">
    <property type="term" value="P:carotene catabolic process"/>
    <property type="evidence" value="ECO:0007669"/>
    <property type="project" value="TreeGrafter"/>
</dbReference>
<gene>
    <name evidence="6" type="ORF">GHO27_20965</name>
</gene>
<reference evidence="6 7" key="1">
    <citation type="submission" date="2019-10" db="EMBL/GenBank/DDBJ databases">
        <title>Evaluation of single-gene subtyping targets for Pseudomonas.</title>
        <authorList>
            <person name="Reichler S.J."/>
            <person name="Orsi R.H."/>
            <person name="Wiedmann M."/>
            <person name="Martin N.H."/>
            <person name="Murphy S.I."/>
        </authorList>
    </citation>
    <scope>NUCLEOTIDE SEQUENCE [LARGE SCALE GENOMIC DNA]</scope>
    <source>
        <strain evidence="6 7">FSL R10-1637</strain>
    </source>
</reference>
<evidence type="ECO:0000313" key="6">
    <source>
        <dbReference type="EMBL" id="MQU08150.1"/>
    </source>
</evidence>